<keyword evidence="1" id="KW-0677">Repeat</keyword>
<dbReference type="SMART" id="SM00248">
    <property type="entry name" value="ANK"/>
    <property type="match status" value="12"/>
</dbReference>
<feature type="repeat" description="ANK" evidence="3">
    <location>
        <begin position="216"/>
        <end position="249"/>
    </location>
</feature>
<evidence type="ECO:0000313" key="7">
    <source>
        <dbReference type="Proteomes" id="UP000007963"/>
    </source>
</evidence>
<dbReference type="PRINTS" id="PR01415">
    <property type="entry name" value="ANKYRIN"/>
</dbReference>
<feature type="repeat" description="ANK" evidence="3">
    <location>
        <begin position="149"/>
        <end position="181"/>
    </location>
</feature>
<feature type="repeat" description="ANK" evidence="3">
    <location>
        <begin position="182"/>
        <end position="215"/>
    </location>
</feature>
<dbReference type="PANTHER" id="PTHR24198">
    <property type="entry name" value="ANKYRIN REPEAT AND PROTEIN KINASE DOMAIN-CONTAINING PROTEIN"/>
    <property type="match status" value="1"/>
</dbReference>
<dbReference type="AlphaFoldDB" id="Q0CTZ4"/>
<dbReference type="VEuPathDB" id="FungiDB:ATEG_02840"/>
<feature type="region of interest" description="Disordered" evidence="4">
    <location>
        <begin position="1"/>
        <end position="31"/>
    </location>
</feature>
<dbReference type="PANTHER" id="PTHR24198:SF165">
    <property type="entry name" value="ANKYRIN REPEAT-CONTAINING PROTEIN-RELATED"/>
    <property type="match status" value="1"/>
</dbReference>
<sequence>MAEMTYRSWSPEPPAKGDPNGPKSKSSQFQSDKNRKAIWRLLGNGFNINDGGMDVQAALHWAAEQNDVVAIQILFSLGASATGTALRYAASGWRCASAVQLLIDHGADIGARDEPHGRTALHLAALMSVADHVRVLLDNGAKVNTRSGRDETALTLAAFAGKAATVKLLLGRGADVSCADRSGWTALSHACDGQDKQEVVQLLLGAGADINIRDKDGCTPLSRAAQCRSSIKTIELLIATGAAVITQDNYGNTPLALAARLGDVDTVRCLVERAPTSLRMTNNAGKTPLALAAEYAQIDVLWLLFELENKDGGADLEQLDANGDSLLAVAAAHAQTEVINALLSMGANLNSVNVKGRSPLALAAQQGYAYAVEMLIEAGSNVEAEDNDGYTPIALAAMEGCVDAVQTLLDASAKTNLRCQNGLTVLDLARAHNQQQIVHLLALEQWKQTLLDQARRAPSHIASNSPHSQQLACPRSTRVLTLHAGGFEDPICCSLDVINYTSRHSQYEALSYLWGCDSPSCDIWISGQRVLVRENLSWALRYLRDEKSPRVLWVDAICIDQENIAEKSMQVQNMTEIYRSASSVLIWLGQGDDLGHAFSLVEYLTWKKERALRTGSYHDLWDQSTRPLASLLDHPYFNRVWIYQEIVCSNNATVYSGTFNLGSPEMYSIPWDTIAKFYHLVGERELKSETCCLFLKFRGTAKQPCPLTKSTPSLTAVEAFTHVARVLIESRRDLRALSAVQHSAEESCLPSWVPDWRRSWEQRPILFGTSERADPLTFSGAGAERRRRLQASEFTAMDANYGSIEKAQRSFDAVGGRPVSLEPSENPTELGLKGRRVSTIKTLVEFDDDVAVPDDCLETPIMSFFLRDLSASWQSPYPGSKEETYWDALSQTIIADQNEDLADFEELRFPEPESRFEEGFVELLHYRQRWVNENRTRRLFLTEDQRVGLGPAHARPGDEICILFGGHVPYIVRGSGRSRFIGECYLHGAMNGETLDNGDDQDDKVYILH</sequence>
<accession>Q0CTZ4</accession>
<evidence type="ECO:0000256" key="4">
    <source>
        <dbReference type="SAM" id="MobiDB-lite"/>
    </source>
</evidence>
<dbReference type="eggNOG" id="KOG4177">
    <property type="taxonomic scope" value="Eukaryota"/>
</dbReference>
<keyword evidence="2 3" id="KW-0040">ANK repeat</keyword>
<evidence type="ECO:0000313" key="6">
    <source>
        <dbReference type="EMBL" id="EAU36114.1"/>
    </source>
</evidence>
<dbReference type="STRING" id="341663.Q0CTZ4"/>
<dbReference type="EMBL" id="CH476597">
    <property type="protein sequence ID" value="EAU36114.1"/>
    <property type="molecule type" value="Genomic_DNA"/>
</dbReference>
<feature type="repeat" description="ANK" evidence="3">
    <location>
        <begin position="81"/>
        <end position="114"/>
    </location>
</feature>
<feature type="repeat" description="ANK" evidence="3">
    <location>
        <begin position="322"/>
        <end position="354"/>
    </location>
</feature>
<dbReference type="Pfam" id="PF06985">
    <property type="entry name" value="HET"/>
    <property type="match status" value="1"/>
</dbReference>
<dbReference type="Pfam" id="PF00023">
    <property type="entry name" value="Ank"/>
    <property type="match status" value="1"/>
</dbReference>
<feature type="repeat" description="ANK" evidence="3">
    <location>
        <begin position="116"/>
        <end position="148"/>
    </location>
</feature>
<evidence type="ECO:0000256" key="2">
    <source>
        <dbReference type="ARBA" id="ARBA00023043"/>
    </source>
</evidence>
<feature type="repeat" description="ANK" evidence="3">
    <location>
        <begin position="355"/>
        <end position="387"/>
    </location>
</feature>
<dbReference type="HOGENOM" id="CLU_298078_0_0_1"/>
<dbReference type="Proteomes" id="UP000007963">
    <property type="component" value="Unassembled WGS sequence"/>
</dbReference>
<dbReference type="InterPro" id="IPR036770">
    <property type="entry name" value="Ankyrin_rpt-contain_sf"/>
</dbReference>
<feature type="repeat" description="ANK" evidence="3">
    <location>
        <begin position="250"/>
        <end position="273"/>
    </location>
</feature>
<protein>
    <recommendedName>
        <fullName evidence="5">Heterokaryon incompatibility domain-containing protein</fullName>
    </recommendedName>
</protein>
<dbReference type="OrthoDB" id="2157530at2759"/>
<proteinExistence type="predicted"/>
<feature type="repeat" description="ANK" evidence="3">
    <location>
        <begin position="388"/>
        <end position="420"/>
    </location>
</feature>
<dbReference type="InterPro" id="IPR002110">
    <property type="entry name" value="Ankyrin_rpt"/>
</dbReference>
<dbReference type="GeneID" id="4317707"/>
<dbReference type="Pfam" id="PF12796">
    <property type="entry name" value="Ank_2"/>
    <property type="match status" value="3"/>
</dbReference>
<dbReference type="Pfam" id="PF26639">
    <property type="entry name" value="Het-6_barrel"/>
    <property type="match status" value="1"/>
</dbReference>
<dbReference type="SUPFAM" id="SSF48403">
    <property type="entry name" value="Ankyrin repeat"/>
    <property type="match status" value="2"/>
</dbReference>
<name>Q0CTZ4_ASPTN</name>
<gene>
    <name evidence="6" type="ORF">ATEG_02840</name>
</gene>
<evidence type="ECO:0000256" key="3">
    <source>
        <dbReference type="PROSITE-ProRule" id="PRU00023"/>
    </source>
</evidence>
<dbReference type="RefSeq" id="XP_001212018.1">
    <property type="nucleotide sequence ID" value="XM_001212018.1"/>
</dbReference>
<dbReference type="PROSITE" id="PS50297">
    <property type="entry name" value="ANK_REP_REGION"/>
    <property type="match status" value="7"/>
</dbReference>
<evidence type="ECO:0000259" key="5">
    <source>
        <dbReference type="Pfam" id="PF06985"/>
    </source>
</evidence>
<reference evidence="7" key="1">
    <citation type="submission" date="2005-09" db="EMBL/GenBank/DDBJ databases">
        <title>Annotation of the Aspergillus terreus NIH2624 genome.</title>
        <authorList>
            <person name="Birren B.W."/>
            <person name="Lander E.S."/>
            <person name="Galagan J.E."/>
            <person name="Nusbaum C."/>
            <person name="Devon K."/>
            <person name="Henn M."/>
            <person name="Ma L.-J."/>
            <person name="Jaffe D.B."/>
            <person name="Butler J."/>
            <person name="Alvarez P."/>
            <person name="Gnerre S."/>
            <person name="Grabherr M."/>
            <person name="Kleber M."/>
            <person name="Mauceli E.W."/>
            <person name="Brockman W."/>
            <person name="Rounsley S."/>
            <person name="Young S.K."/>
            <person name="LaButti K."/>
            <person name="Pushparaj V."/>
            <person name="DeCaprio D."/>
            <person name="Crawford M."/>
            <person name="Koehrsen M."/>
            <person name="Engels R."/>
            <person name="Montgomery P."/>
            <person name="Pearson M."/>
            <person name="Howarth C."/>
            <person name="Larson L."/>
            <person name="Luoma S."/>
            <person name="White J."/>
            <person name="Alvarado L."/>
            <person name="Kodira C.D."/>
            <person name="Zeng Q."/>
            <person name="Oleary S."/>
            <person name="Yandava C."/>
            <person name="Denning D.W."/>
            <person name="Nierman W.C."/>
            <person name="Milne T."/>
            <person name="Madden K."/>
        </authorList>
    </citation>
    <scope>NUCLEOTIDE SEQUENCE [LARGE SCALE GENOMIC DNA]</scope>
    <source>
        <strain evidence="7">NIH 2624 / FGSC A1156</strain>
    </source>
</reference>
<dbReference type="Gene3D" id="1.25.40.20">
    <property type="entry name" value="Ankyrin repeat-containing domain"/>
    <property type="match status" value="3"/>
</dbReference>
<dbReference type="InterPro" id="IPR010730">
    <property type="entry name" value="HET"/>
</dbReference>
<dbReference type="PROSITE" id="PS50088">
    <property type="entry name" value="ANK_REPEAT"/>
    <property type="match status" value="9"/>
</dbReference>
<feature type="domain" description="Heterokaryon incompatibility" evidence="5">
    <location>
        <begin position="507"/>
        <end position="645"/>
    </location>
</feature>
<organism evidence="6 7">
    <name type="scientific">Aspergillus terreus (strain NIH 2624 / FGSC A1156)</name>
    <dbReference type="NCBI Taxonomy" id="341663"/>
    <lineage>
        <taxon>Eukaryota</taxon>
        <taxon>Fungi</taxon>
        <taxon>Dikarya</taxon>
        <taxon>Ascomycota</taxon>
        <taxon>Pezizomycotina</taxon>
        <taxon>Eurotiomycetes</taxon>
        <taxon>Eurotiomycetidae</taxon>
        <taxon>Eurotiales</taxon>
        <taxon>Aspergillaceae</taxon>
        <taxon>Aspergillus</taxon>
        <taxon>Aspergillus subgen. Circumdati</taxon>
    </lineage>
</organism>
<evidence type="ECO:0000256" key="1">
    <source>
        <dbReference type="ARBA" id="ARBA00022737"/>
    </source>
</evidence>